<dbReference type="GO" id="GO:0061799">
    <property type="term" value="F:cyclic pyranopterin monophosphate synthase activity"/>
    <property type="evidence" value="ECO:0007669"/>
    <property type="project" value="UniProtKB-EC"/>
</dbReference>
<evidence type="ECO:0000256" key="7">
    <source>
        <dbReference type="ARBA" id="ARBA00012575"/>
    </source>
</evidence>
<dbReference type="HAMAP" id="MF_01225_B">
    <property type="entry name" value="MoaA_B"/>
    <property type="match status" value="1"/>
</dbReference>
<dbReference type="GO" id="GO:0006777">
    <property type="term" value="P:Mo-molybdopterin cofactor biosynthetic process"/>
    <property type="evidence" value="ECO:0007669"/>
    <property type="project" value="UniProtKB-KW"/>
</dbReference>
<feature type="domain" description="Radical SAM core" evidence="21">
    <location>
        <begin position="51"/>
        <end position="271"/>
    </location>
</feature>
<dbReference type="PANTHER" id="PTHR22960">
    <property type="entry name" value="MOLYBDOPTERIN COFACTOR SYNTHESIS PROTEIN A"/>
    <property type="match status" value="1"/>
</dbReference>
<dbReference type="PROSITE" id="PS01305">
    <property type="entry name" value="MOAA_NIFB_PQQE"/>
    <property type="match status" value="1"/>
</dbReference>
<evidence type="ECO:0000256" key="20">
    <source>
        <dbReference type="ARBA" id="ARBA00063038"/>
    </source>
</evidence>
<dbReference type="InterPro" id="IPR040064">
    <property type="entry name" value="MoaA-like"/>
</dbReference>
<keyword evidence="17" id="KW-0456">Lyase</keyword>
<comment type="catalytic activity">
    <reaction evidence="1">
        <text>(8S)-3',8-cyclo-7,8-dihydroguanosine 5'-triphosphate = cyclic pyranopterin phosphate + diphosphate</text>
        <dbReference type="Rhea" id="RHEA:49580"/>
        <dbReference type="ChEBI" id="CHEBI:33019"/>
        <dbReference type="ChEBI" id="CHEBI:59648"/>
        <dbReference type="ChEBI" id="CHEBI:131766"/>
        <dbReference type="EC" id="4.6.1.17"/>
    </reaction>
</comment>
<dbReference type="AlphaFoldDB" id="A0A1B6EYH5"/>
<dbReference type="PROSITE" id="PS51918">
    <property type="entry name" value="RADICAL_SAM"/>
    <property type="match status" value="1"/>
</dbReference>
<evidence type="ECO:0000256" key="16">
    <source>
        <dbReference type="ARBA" id="ARBA00023150"/>
    </source>
</evidence>
<dbReference type="SFLD" id="SFLDG01067">
    <property type="entry name" value="SPASM/twitch_domain_containing"/>
    <property type="match status" value="1"/>
</dbReference>
<keyword evidence="12" id="KW-0547">Nucleotide-binding</keyword>
<evidence type="ECO:0000256" key="9">
    <source>
        <dbReference type="ARBA" id="ARBA00022485"/>
    </source>
</evidence>
<evidence type="ECO:0000256" key="6">
    <source>
        <dbReference type="ARBA" id="ARBA00012167"/>
    </source>
</evidence>
<dbReference type="EC" id="4.1.99.22" evidence="6"/>
<organism evidence="22">
    <name type="scientific">Cuerna arida</name>
    <dbReference type="NCBI Taxonomy" id="1464854"/>
    <lineage>
        <taxon>Eukaryota</taxon>
        <taxon>Metazoa</taxon>
        <taxon>Ecdysozoa</taxon>
        <taxon>Arthropoda</taxon>
        <taxon>Hexapoda</taxon>
        <taxon>Insecta</taxon>
        <taxon>Pterygota</taxon>
        <taxon>Neoptera</taxon>
        <taxon>Paraneoptera</taxon>
        <taxon>Hemiptera</taxon>
        <taxon>Auchenorrhyncha</taxon>
        <taxon>Membracoidea</taxon>
        <taxon>Cicadellidae</taxon>
        <taxon>Cicadellinae</taxon>
        <taxon>Proconiini</taxon>
        <taxon>Cuerna</taxon>
    </lineage>
</organism>
<dbReference type="InterPro" id="IPR013483">
    <property type="entry name" value="MoaA"/>
</dbReference>
<evidence type="ECO:0000256" key="8">
    <source>
        <dbReference type="ARBA" id="ARBA00015273"/>
    </source>
</evidence>
<dbReference type="NCBIfam" id="TIGR02666">
    <property type="entry name" value="moaA"/>
    <property type="match status" value="1"/>
</dbReference>
<dbReference type="SFLD" id="SFLDG01386">
    <property type="entry name" value="main_SPASM_domain-containing"/>
    <property type="match status" value="1"/>
</dbReference>
<dbReference type="GO" id="GO:0046872">
    <property type="term" value="F:metal ion binding"/>
    <property type="evidence" value="ECO:0007669"/>
    <property type="project" value="UniProtKB-KW"/>
</dbReference>
<comment type="catalytic activity">
    <reaction evidence="18">
        <text>GTP + AH2 + S-adenosyl-L-methionine = (8S)-3',8-cyclo-7,8-dihydroguanosine 5'-triphosphate + 5'-deoxyadenosine + L-methionine + A + H(+)</text>
        <dbReference type="Rhea" id="RHEA:49576"/>
        <dbReference type="ChEBI" id="CHEBI:13193"/>
        <dbReference type="ChEBI" id="CHEBI:15378"/>
        <dbReference type="ChEBI" id="CHEBI:17319"/>
        <dbReference type="ChEBI" id="CHEBI:17499"/>
        <dbReference type="ChEBI" id="CHEBI:37565"/>
        <dbReference type="ChEBI" id="CHEBI:57844"/>
        <dbReference type="ChEBI" id="CHEBI:59789"/>
        <dbReference type="ChEBI" id="CHEBI:131766"/>
        <dbReference type="EC" id="4.1.99.22"/>
    </reaction>
</comment>
<dbReference type="InterPro" id="IPR050105">
    <property type="entry name" value="MoCo_biosynth_MoaA/MoaC"/>
</dbReference>
<dbReference type="InterPro" id="IPR007197">
    <property type="entry name" value="rSAM"/>
</dbReference>
<keyword evidence="14" id="KW-0411">Iron-sulfur</keyword>
<comment type="pathway">
    <text evidence="3">Cofactor biosynthesis; molybdopterin biosynthesis.</text>
</comment>
<dbReference type="PANTHER" id="PTHR22960:SF0">
    <property type="entry name" value="MOLYBDENUM COFACTOR BIOSYNTHESIS PROTEIN 1"/>
    <property type="match status" value="1"/>
</dbReference>
<dbReference type="CDD" id="cd01335">
    <property type="entry name" value="Radical_SAM"/>
    <property type="match status" value="1"/>
</dbReference>
<dbReference type="InterPro" id="IPR006638">
    <property type="entry name" value="Elp3/MiaA/NifB-like_rSAM"/>
</dbReference>
<accession>A0A1B6EYH5</accession>
<evidence type="ECO:0000256" key="4">
    <source>
        <dbReference type="ARBA" id="ARBA00008484"/>
    </source>
</evidence>
<dbReference type="FunFam" id="3.20.20.70:FF:000117">
    <property type="entry name" value="molybdenum cofactor biosynthesis protein 1"/>
    <property type="match status" value="1"/>
</dbReference>
<evidence type="ECO:0000256" key="11">
    <source>
        <dbReference type="ARBA" id="ARBA00022723"/>
    </source>
</evidence>
<dbReference type="Gene3D" id="3.20.20.70">
    <property type="entry name" value="Aldolase class I"/>
    <property type="match status" value="1"/>
</dbReference>
<evidence type="ECO:0000256" key="17">
    <source>
        <dbReference type="ARBA" id="ARBA00023239"/>
    </source>
</evidence>
<comment type="similarity">
    <text evidence="5">In the N-terminal section; belongs to the radical SAM superfamily. MoaA family.</text>
</comment>
<dbReference type="SUPFAM" id="SSF102114">
    <property type="entry name" value="Radical SAM enzymes"/>
    <property type="match status" value="1"/>
</dbReference>
<keyword evidence="13" id="KW-0408">Iron</keyword>
<evidence type="ECO:0000256" key="15">
    <source>
        <dbReference type="ARBA" id="ARBA00023134"/>
    </source>
</evidence>
<evidence type="ECO:0000256" key="18">
    <source>
        <dbReference type="ARBA" id="ARBA00048697"/>
    </source>
</evidence>
<reference evidence="22" key="1">
    <citation type="submission" date="2015-11" db="EMBL/GenBank/DDBJ databases">
        <title>De novo transcriptome assembly of four potential Pierce s Disease insect vectors from Arizona vineyards.</title>
        <authorList>
            <person name="Tassone E.E."/>
        </authorList>
    </citation>
    <scope>NUCLEOTIDE SEQUENCE</scope>
</reference>
<dbReference type="Pfam" id="PF06463">
    <property type="entry name" value="Mob_synth_C"/>
    <property type="match status" value="1"/>
</dbReference>
<evidence type="ECO:0000256" key="1">
    <source>
        <dbReference type="ARBA" id="ARBA00001637"/>
    </source>
</evidence>
<dbReference type="InterPro" id="IPR058240">
    <property type="entry name" value="rSAM_sf"/>
</dbReference>
<comment type="subunit">
    <text evidence="20">Isoform MOCS1A and isoform MOCS1B probably form a heterooligomer.</text>
</comment>
<dbReference type="Pfam" id="PF04055">
    <property type="entry name" value="Radical_SAM"/>
    <property type="match status" value="1"/>
</dbReference>
<evidence type="ECO:0000256" key="3">
    <source>
        <dbReference type="ARBA" id="ARBA00005046"/>
    </source>
</evidence>
<keyword evidence="11" id="KW-0479">Metal-binding</keyword>
<dbReference type="EMBL" id="GECZ01026710">
    <property type="protein sequence ID" value="JAS43059.1"/>
    <property type="molecule type" value="Transcribed_RNA"/>
</dbReference>
<evidence type="ECO:0000256" key="14">
    <source>
        <dbReference type="ARBA" id="ARBA00023014"/>
    </source>
</evidence>
<dbReference type="EC" id="4.6.1.17" evidence="7"/>
<sequence>MAVFAASTSVMRGFGKLLSESLHPKFVKRFATGIPVSQDVEPAHLSHLTDTFGRQHTYLRISLTERCNLRCKYCMPADGVQLTPKNSLLTTKEILQLAELFVRQGVNKVRLTGGEPTVHRDIVHIVESLHKLKELDTIAITTNGLMLTRQLVELQKAGLNLLNISLDTLKPERFEQITRRKGWQRVIAGIDLAVQLGYTPKVNVVVMRGLNDDEILDFVQFTADRPIDVRFIEYMPFTGNSWDGNNMVPFREMLERIQTVYPGLHALDNKPNDTSKAYKVPGHRGQIGFITSMSNHFCGTCNRIRLMADGSLKVCLFGNTEISLRDALRNNCSEDDLLNMIGAAVRRKKRQHAGMFNLAQMPNRPMILIGG</sequence>
<dbReference type="InterPro" id="IPR010505">
    <property type="entry name" value="MoaA_twitch"/>
</dbReference>
<evidence type="ECO:0000313" key="22">
    <source>
        <dbReference type="EMBL" id="JAS43059.1"/>
    </source>
</evidence>
<dbReference type="SFLD" id="SFLDG01383">
    <property type="entry name" value="cyclic_pyranopterin_phosphate"/>
    <property type="match status" value="1"/>
</dbReference>
<keyword evidence="10" id="KW-0949">S-adenosyl-L-methionine</keyword>
<keyword evidence="9" id="KW-0004">4Fe-4S</keyword>
<comment type="similarity">
    <text evidence="4">In the C-terminal section; belongs to the MoaC family.</text>
</comment>
<dbReference type="UniPathway" id="UPA00344"/>
<dbReference type="GO" id="GO:0061798">
    <property type="term" value="F:GTP 3',8'-cyclase activity"/>
    <property type="evidence" value="ECO:0007669"/>
    <property type="project" value="UniProtKB-EC"/>
</dbReference>
<proteinExistence type="inferred from homology"/>
<evidence type="ECO:0000256" key="2">
    <source>
        <dbReference type="ARBA" id="ARBA00001966"/>
    </source>
</evidence>
<gene>
    <name evidence="22" type="ORF">g.41245</name>
</gene>
<dbReference type="InterPro" id="IPR000385">
    <property type="entry name" value="MoaA_NifB_PqqE_Fe-S-bd_CS"/>
</dbReference>
<evidence type="ECO:0000256" key="19">
    <source>
        <dbReference type="ARBA" id="ARBA00054222"/>
    </source>
</evidence>
<comment type="function">
    <text evidence="19">Isoform MOCS1A and isoform MOCS1B probably form a complex that catalyzes the conversion of 5'-GTP to cyclic pyranopterin monophosphate (cPMP). MOCS1A catalyzes the cyclization of GTP to (8S)-3',8-cyclo-7,8-dihydroguanosine 5'-triphosphate and MOCS1B catalyzes the subsequent conversion of (8S)-3',8-cyclo-7,8-dihydroguanosine 5'-triphosphate to cPMP.</text>
</comment>
<evidence type="ECO:0000256" key="10">
    <source>
        <dbReference type="ARBA" id="ARBA00022691"/>
    </source>
</evidence>
<evidence type="ECO:0000256" key="5">
    <source>
        <dbReference type="ARBA" id="ARBA00009862"/>
    </source>
</evidence>
<dbReference type="SFLD" id="SFLDS00029">
    <property type="entry name" value="Radical_SAM"/>
    <property type="match status" value="1"/>
</dbReference>
<keyword evidence="16" id="KW-0501">Molybdenum cofactor biosynthesis</keyword>
<name>A0A1B6EYH5_9HEMI</name>
<dbReference type="InterPro" id="IPR013785">
    <property type="entry name" value="Aldolase_TIM"/>
</dbReference>
<evidence type="ECO:0000259" key="21">
    <source>
        <dbReference type="PROSITE" id="PS51918"/>
    </source>
</evidence>
<dbReference type="GO" id="GO:0051539">
    <property type="term" value="F:4 iron, 4 sulfur cluster binding"/>
    <property type="evidence" value="ECO:0007669"/>
    <property type="project" value="UniProtKB-KW"/>
</dbReference>
<comment type="cofactor">
    <cofactor evidence="2">
        <name>[4Fe-4S] cluster</name>
        <dbReference type="ChEBI" id="CHEBI:49883"/>
    </cofactor>
</comment>
<evidence type="ECO:0000256" key="12">
    <source>
        <dbReference type="ARBA" id="ARBA00022741"/>
    </source>
</evidence>
<protein>
    <recommendedName>
        <fullName evidence="8">Molybdenum cofactor biosynthesis protein 1</fullName>
        <ecNumber evidence="6">4.1.99.22</ecNumber>
        <ecNumber evidence="7">4.6.1.17</ecNumber>
    </recommendedName>
</protein>
<keyword evidence="15" id="KW-0342">GTP-binding</keyword>
<dbReference type="SMART" id="SM00729">
    <property type="entry name" value="Elp3"/>
    <property type="match status" value="1"/>
</dbReference>
<evidence type="ECO:0000256" key="13">
    <source>
        <dbReference type="ARBA" id="ARBA00023004"/>
    </source>
</evidence>
<dbReference type="GO" id="GO:0005525">
    <property type="term" value="F:GTP binding"/>
    <property type="evidence" value="ECO:0007669"/>
    <property type="project" value="UniProtKB-KW"/>
</dbReference>
<dbReference type="CDD" id="cd21117">
    <property type="entry name" value="Twitch_MoaA"/>
    <property type="match status" value="1"/>
</dbReference>